<keyword evidence="7 11" id="KW-0274">FAD</keyword>
<dbReference type="InterPro" id="IPR003374">
    <property type="entry name" value="ApbE-like_sf"/>
</dbReference>
<evidence type="ECO:0000256" key="3">
    <source>
        <dbReference type="ARBA" id="ARBA00016337"/>
    </source>
</evidence>
<dbReference type="Pfam" id="PF02424">
    <property type="entry name" value="ApbE"/>
    <property type="match status" value="1"/>
</dbReference>
<evidence type="ECO:0000256" key="6">
    <source>
        <dbReference type="ARBA" id="ARBA00022723"/>
    </source>
</evidence>
<dbReference type="PANTHER" id="PTHR30040:SF2">
    <property type="entry name" value="FAD:PROTEIN FMN TRANSFERASE"/>
    <property type="match status" value="1"/>
</dbReference>
<evidence type="ECO:0000256" key="11">
    <source>
        <dbReference type="PIRNR" id="PIRNR006268"/>
    </source>
</evidence>
<organism evidence="12 13">
    <name type="scientific">Reichenbachiella ulvae</name>
    <dbReference type="NCBI Taxonomy" id="2980104"/>
    <lineage>
        <taxon>Bacteria</taxon>
        <taxon>Pseudomonadati</taxon>
        <taxon>Bacteroidota</taxon>
        <taxon>Cytophagia</taxon>
        <taxon>Cytophagales</taxon>
        <taxon>Reichenbachiellaceae</taxon>
        <taxon>Reichenbachiella</taxon>
    </lineage>
</organism>
<evidence type="ECO:0000256" key="10">
    <source>
        <dbReference type="ARBA" id="ARBA00048540"/>
    </source>
</evidence>
<evidence type="ECO:0000256" key="1">
    <source>
        <dbReference type="ARBA" id="ARBA00001946"/>
    </source>
</evidence>
<dbReference type="EC" id="2.7.1.180" evidence="2 11"/>
<keyword evidence="6 11" id="KW-0479">Metal-binding</keyword>
<evidence type="ECO:0000256" key="5">
    <source>
        <dbReference type="ARBA" id="ARBA00022679"/>
    </source>
</evidence>
<reference evidence="12 13" key="1">
    <citation type="submission" date="2022-10" db="EMBL/GenBank/DDBJ databases">
        <title>Comparative genomics and taxonomic characterization of three novel marine species of genus Reichenbachiella exhibiting antioxidant and polysaccharide degradation activities.</title>
        <authorList>
            <person name="Muhammad N."/>
            <person name="Lee Y.-J."/>
            <person name="Ko J."/>
            <person name="Kim S.-G."/>
        </authorList>
    </citation>
    <scope>NUCLEOTIDE SEQUENCE [LARGE SCALE GENOMIC DNA]</scope>
    <source>
        <strain evidence="12 13">ABR2-5</strain>
    </source>
</reference>
<dbReference type="RefSeq" id="WP_264138844.1">
    <property type="nucleotide sequence ID" value="NZ_JAOYOD010000001.1"/>
</dbReference>
<protein>
    <recommendedName>
        <fullName evidence="3 11">FAD:protein FMN transferase</fullName>
        <ecNumber evidence="2 11">2.7.1.180</ecNumber>
    </recommendedName>
    <alternativeName>
        <fullName evidence="9 11">Flavin transferase</fullName>
    </alternativeName>
</protein>
<keyword evidence="4 11" id="KW-0285">Flavoprotein</keyword>
<keyword evidence="5 11" id="KW-0808">Transferase</keyword>
<dbReference type="PANTHER" id="PTHR30040">
    <property type="entry name" value="THIAMINE BIOSYNTHESIS LIPOPROTEIN APBE"/>
    <property type="match status" value="1"/>
</dbReference>
<sequence>MQKRRILLVVLALGILIVWRQLHKEEEAKLIHLTGETMGVVPYSVKYLDMAERDYKEEIDSLLVDFNQSLSTYIHDSEVSEFNRTDSIYYRTPYFYPMLNISKDIFEKSEGAFDPTIGPLVNAWGFGPEKKSTLDSALVDSLLMTVGFDNVLFDNKKAAKLPGVYLDFSATAKGYAVDVVASFLEEMGIHNFMVEIGGEVVCNGKNDKNTYWKIGIEKPDMSPEMSDLYATTFVKNTALATSGNYRNYYKEEGRIISHTISPYTGYSIRHNLLSASIYAPSCALADGFATACMVLGVDKSIAMIESNNELEGLLIFSDEKGNLNYYASEGITSIIEIVE</sequence>
<gene>
    <name evidence="12" type="ORF">N7U62_15170</name>
</gene>
<evidence type="ECO:0000256" key="2">
    <source>
        <dbReference type="ARBA" id="ARBA00011955"/>
    </source>
</evidence>
<dbReference type="Gene3D" id="3.10.520.10">
    <property type="entry name" value="ApbE-like domains"/>
    <property type="match status" value="1"/>
</dbReference>
<evidence type="ECO:0000313" key="12">
    <source>
        <dbReference type="EMBL" id="MCV9388023.1"/>
    </source>
</evidence>
<name>A0ABT3CWF4_9BACT</name>
<proteinExistence type="inferred from homology"/>
<evidence type="ECO:0000256" key="7">
    <source>
        <dbReference type="ARBA" id="ARBA00022827"/>
    </source>
</evidence>
<comment type="caution">
    <text evidence="12">The sequence shown here is derived from an EMBL/GenBank/DDBJ whole genome shotgun (WGS) entry which is preliminary data.</text>
</comment>
<dbReference type="InterPro" id="IPR024932">
    <property type="entry name" value="ApbE"/>
</dbReference>
<evidence type="ECO:0000256" key="9">
    <source>
        <dbReference type="ARBA" id="ARBA00031306"/>
    </source>
</evidence>
<dbReference type="Proteomes" id="UP001300692">
    <property type="component" value="Unassembled WGS sequence"/>
</dbReference>
<dbReference type="SUPFAM" id="SSF143631">
    <property type="entry name" value="ApbE-like"/>
    <property type="match status" value="1"/>
</dbReference>
<comment type="catalytic activity">
    <reaction evidence="10 11">
        <text>L-threonyl-[protein] + FAD = FMN-L-threonyl-[protein] + AMP + H(+)</text>
        <dbReference type="Rhea" id="RHEA:36847"/>
        <dbReference type="Rhea" id="RHEA-COMP:11060"/>
        <dbReference type="Rhea" id="RHEA-COMP:11061"/>
        <dbReference type="ChEBI" id="CHEBI:15378"/>
        <dbReference type="ChEBI" id="CHEBI:30013"/>
        <dbReference type="ChEBI" id="CHEBI:57692"/>
        <dbReference type="ChEBI" id="CHEBI:74257"/>
        <dbReference type="ChEBI" id="CHEBI:456215"/>
        <dbReference type="EC" id="2.7.1.180"/>
    </reaction>
</comment>
<keyword evidence="8 11" id="KW-0460">Magnesium</keyword>
<keyword evidence="13" id="KW-1185">Reference proteome</keyword>
<evidence type="ECO:0000256" key="4">
    <source>
        <dbReference type="ARBA" id="ARBA00022630"/>
    </source>
</evidence>
<evidence type="ECO:0000313" key="13">
    <source>
        <dbReference type="Proteomes" id="UP001300692"/>
    </source>
</evidence>
<comment type="cofactor">
    <cofactor evidence="1">
        <name>Mg(2+)</name>
        <dbReference type="ChEBI" id="CHEBI:18420"/>
    </cofactor>
</comment>
<accession>A0ABT3CWF4</accession>
<comment type="similarity">
    <text evidence="11">Belongs to the ApbE family.</text>
</comment>
<dbReference type="GO" id="GO:0016740">
    <property type="term" value="F:transferase activity"/>
    <property type="evidence" value="ECO:0007669"/>
    <property type="project" value="UniProtKB-KW"/>
</dbReference>
<dbReference type="EMBL" id="JAOYOD010000001">
    <property type="protein sequence ID" value="MCV9388023.1"/>
    <property type="molecule type" value="Genomic_DNA"/>
</dbReference>
<dbReference type="PIRSF" id="PIRSF006268">
    <property type="entry name" value="ApbE"/>
    <property type="match status" value="1"/>
</dbReference>
<evidence type="ECO:0000256" key="8">
    <source>
        <dbReference type="ARBA" id="ARBA00022842"/>
    </source>
</evidence>